<dbReference type="AlphaFoldDB" id="A0A9P1GJZ5"/>
<accession>A0A9P1GJZ5</accession>
<reference evidence="4" key="2">
    <citation type="submission" date="2024-04" db="EMBL/GenBank/DDBJ databases">
        <authorList>
            <person name="Chen Y."/>
            <person name="Shah S."/>
            <person name="Dougan E. K."/>
            <person name="Thang M."/>
            <person name="Chan C."/>
        </authorList>
    </citation>
    <scope>NUCLEOTIDE SEQUENCE [LARGE SCALE GENOMIC DNA]</scope>
</reference>
<dbReference type="OrthoDB" id="10381364at2759"/>
<dbReference type="EMBL" id="CAMXCT020006598">
    <property type="protein sequence ID" value="CAL1170081.1"/>
    <property type="molecule type" value="Genomic_DNA"/>
</dbReference>
<name>A0A9P1GJZ5_9DINO</name>
<keyword evidence="5" id="KW-1185">Reference proteome</keyword>
<feature type="coiled-coil region" evidence="1">
    <location>
        <begin position="795"/>
        <end position="849"/>
    </location>
</feature>
<feature type="coiled-coil region" evidence="1">
    <location>
        <begin position="896"/>
        <end position="980"/>
    </location>
</feature>
<evidence type="ECO:0000256" key="1">
    <source>
        <dbReference type="SAM" id="Coils"/>
    </source>
</evidence>
<evidence type="ECO:0000256" key="2">
    <source>
        <dbReference type="SAM" id="MobiDB-lite"/>
    </source>
</evidence>
<feature type="compositionally biased region" description="Pro residues" evidence="2">
    <location>
        <begin position="311"/>
        <end position="353"/>
    </location>
</feature>
<evidence type="ECO:0000313" key="3">
    <source>
        <dbReference type="EMBL" id="CAI4016706.1"/>
    </source>
</evidence>
<sequence>MDPWPWDAGASQTASRNTCRERIEELRQSLLKAKTAPSLPSSPVGSPVSTLLTDEIRRIQQQAITVEQQLQERSAELIGLKQQQMDVKVQADDEALQVKAKIQEIWQSLALSAHCSAEQRGDLQMFESRGREKRRIVGWYAGAGLGEFHPDPFGETTGQGQAQNRRKALCQKGQQEQTWCDFDPSCAHGGTPNHWKAAAVSACFQASAEKEDAKYPRLAHDAEPQPTPTRKVTTAGQGFAPGVPTARAPRPGPAQPVLRPALRPALPRPLLPRAEAASRARHTWAARPAGPVITPAAPVTPTAPVVTPMTPAKPAPAKVPEPSAPPRVPPKAMPTEPQPPQPKAMPATPPPKAMPATWTKHQKLDREKLVVYAEGPEKDRGIAVRTMSGTYLQTGTSCGRKTYEKEGKQDPKVIIYYWDDRDGPEFRGWWFGNTLAGAQVWSRCDHDSDKPPFRGWKIPWDGQVQEDLRVESEASRQERDAKTQLEELKQQSTPLILAAKKSQEKVRLACKKRQMDNVSELLQELASVCDALRMMSNKLSAIPKPSRSLSNNEVLEELQELGNLISKEVSALKAEDLNVRQVSKEVEDERVRKEQDLLDDAAMTHFLPDIVATVNVAEDEVEKALITFSMLRSCEEEATALEGLKLTEDALSTAQKALDDTKAKLKAKRGTLPSLKNSRPRGEVELERLEQQLQSAQVKLKPLRTARQDWDHQRRSRKLVEEVEQQIILAEVEMDRVEVILKSQDTESVTAACVAEVQAAVKLSADAQQTMMMHFSSRKFQNSGSKHVEALTARVDSVQARHIAAESNLQNMEDRLTTDGFLAEVKANLEAIKEDVRKMQELLQKDQDDLSTVKAAEELNVKIQQSFPVTKVFLSMKIVEVKRLTTEAGVAALVCLQECEEQLEMSREAFEKQSNLIGEKRAKAHLEQAAAEVLVAEQKAAELKEASRVWAETDLVAEELKEATEKSLRLEREVNKALGEARKVIACRQIEAKNKNTPHSFVAGLEQLQNRLVQVQSEVGNQRKLYAIVEQRMKGRKIQQEIEQKLKPLEEGLQAAEKMAEKHELLLSQESANLKELMKELKNAEIKTQDLQLSLKPLARLMESAKVDGSRLQEMQERFQSTLTKLKQHSEACFLQDLLRDAEARFATAKASADEVERGAPSKTTDAVQAATALNKWEKSIQTVMLSISSNRSEMSL</sequence>
<evidence type="ECO:0000313" key="5">
    <source>
        <dbReference type="Proteomes" id="UP001152797"/>
    </source>
</evidence>
<dbReference type="EMBL" id="CAMXCT010006598">
    <property type="protein sequence ID" value="CAI4016706.1"/>
    <property type="molecule type" value="Genomic_DNA"/>
</dbReference>
<dbReference type="EMBL" id="CAMXCT030006598">
    <property type="protein sequence ID" value="CAL4804018.1"/>
    <property type="molecule type" value="Genomic_DNA"/>
</dbReference>
<protein>
    <submittedName>
        <fullName evidence="3">Uncharacterized protein</fullName>
    </submittedName>
</protein>
<feature type="coiled-coil region" evidence="1">
    <location>
        <begin position="16"/>
        <end position="76"/>
    </location>
</feature>
<keyword evidence="1" id="KW-0175">Coiled coil</keyword>
<feature type="region of interest" description="Disordered" evidence="2">
    <location>
        <begin position="311"/>
        <end position="356"/>
    </location>
</feature>
<evidence type="ECO:0000313" key="4">
    <source>
        <dbReference type="EMBL" id="CAL1170081.1"/>
    </source>
</evidence>
<proteinExistence type="predicted"/>
<feature type="coiled-coil region" evidence="1">
    <location>
        <begin position="1053"/>
        <end position="1132"/>
    </location>
</feature>
<organism evidence="3">
    <name type="scientific">Cladocopium goreaui</name>
    <dbReference type="NCBI Taxonomy" id="2562237"/>
    <lineage>
        <taxon>Eukaryota</taxon>
        <taxon>Sar</taxon>
        <taxon>Alveolata</taxon>
        <taxon>Dinophyceae</taxon>
        <taxon>Suessiales</taxon>
        <taxon>Symbiodiniaceae</taxon>
        <taxon>Cladocopium</taxon>
    </lineage>
</organism>
<reference evidence="3" key="1">
    <citation type="submission" date="2022-10" db="EMBL/GenBank/DDBJ databases">
        <authorList>
            <person name="Chen Y."/>
            <person name="Dougan E. K."/>
            <person name="Chan C."/>
            <person name="Rhodes N."/>
            <person name="Thang M."/>
        </authorList>
    </citation>
    <scope>NUCLEOTIDE SEQUENCE</scope>
</reference>
<dbReference type="Proteomes" id="UP001152797">
    <property type="component" value="Unassembled WGS sequence"/>
</dbReference>
<gene>
    <name evidence="3" type="ORF">C1SCF055_LOCUS41413</name>
</gene>
<feature type="coiled-coil region" evidence="1">
    <location>
        <begin position="644"/>
        <end position="740"/>
    </location>
</feature>
<comment type="caution">
    <text evidence="3">The sequence shown here is derived from an EMBL/GenBank/DDBJ whole genome shotgun (WGS) entry which is preliminary data.</text>
</comment>